<dbReference type="OrthoDB" id="1063785at2759"/>
<dbReference type="Proteomes" id="UP000554482">
    <property type="component" value="Unassembled WGS sequence"/>
</dbReference>
<evidence type="ECO:0000259" key="2">
    <source>
        <dbReference type="Pfam" id="PF00079"/>
    </source>
</evidence>
<dbReference type="GO" id="GO:0004867">
    <property type="term" value="F:serine-type endopeptidase inhibitor activity"/>
    <property type="evidence" value="ECO:0007669"/>
    <property type="project" value="InterPro"/>
</dbReference>
<comment type="caution">
    <text evidence="3">The sequence shown here is derived from an EMBL/GenBank/DDBJ whole genome shotgun (WGS) entry which is preliminary data.</text>
</comment>
<dbReference type="InterPro" id="IPR000215">
    <property type="entry name" value="Serpin_fam"/>
</dbReference>
<evidence type="ECO:0000313" key="4">
    <source>
        <dbReference type="Proteomes" id="UP000554482"/>
    </source>
</evidence>
<dbReference type="PANTHER" id="PTHR11461:SF211">
    <property type="entry name" value="GH10112P-RELATED"/>
    <property type="match status" value="1"/>
</dbReference>
<accession>A0A7J6VPF0</accession>
<feature type="non-terminal residue" evidence="3">
    <location>
        <position position="175"/>
    </location>
</feature>
<protein>
    <submittedName>
        <fullName evidence="3">Serpin-zx</fullName>
    </submittedName>
</protein>
<dbReference type="Gene3D" id="2.30.39.10">
    <property type="entry name" value="Alpha-1-antitrypsin, domain 1"/>
    <property type="match status" value="1"/>
</dbReference>
<reference evidence="3 4" key="1">
    <citation type="submission" date="2020-06" db="EMBL/GenBank/DDBJ databases">
        <title>Transcriptomic and genomic resources for Thalictrum thalictroides and T. hernandezii: Facilitating candidate gene discovery in an emerging model plant lineage.</title>
        <authorList>
            <person name="Arias T."/>
            <person name="Riano-Pachon D.M."/>
            <person name="Di Stilio V.S."/>
        </authorList>
    </citation>
    <scope>NUCLEOTIDE SEQUENCE [LARGE SCALE GENOMIC DNA]</scope>
    <source>
        <strain evidence="4">cv. WT478/WT964</strain>
        <tissue evidence="3">Leaves</tissue>
    </source>
</reference>
<dbReference type="SUPFAM" id="SSF56574">
    <property type="entry name" value="Serpins"/>
    <property type="match status" value="1"/>
</dbReference>
<keyword evidence="4" id="KW-1185">Reference proteome</keyword>
<dbReference type="InterPro" id="IPR036186">
    <property type="entry name" value="Serpin_sf"/>
</dbReference>
<name>A0A7J6VPF0_THATH</name>
<comment type="similarity">
    <text evidence="1">Belongs to the serpin family.</text>
</comment>
<proteinExistence type="inferred from homology"/>
<feature type="domain" description="Serpin" evidence="2">
    <location>
        <begin position="15"/>
        <end position="172"/>
    </location>
</feature>
<dbReference type="InterPro" id="IPR023796">
    <property type="entry name" value="Serpin_dom"/>
</dbReference>
<sequence>MSIPSGATRLMATLEDFKILKLQYSEGLISMYIILPNKQDGLWPLLEKVGSDPNFFEKYRKDLRTVRVRKFRVPKFKISYDFEAKKVLQDIGLRLLFSGEAELDDSVRGLDPDQRLKVASVRHKSIIEVNEEETEAAAVTEMDYYFNICDDEMPALPVYPVDDFVADHPFIFNYL</sequence>
<dbReference type="GO" id="GO:0005615">
    <property type="term" value="C:extracellular space"/>
    <property type="evidence" value="ECO:0007669"/>
    <property type="project" value="InterPro"/>
</dbReference>
<dbReference type="PANTHER" id="PTHR11461">
    <property type="entry name" value="SERINE PROTEASE INHIBITOR, SERPIN"/>
    <property type="match status" value="1"/>
</dbReference>
<dbReference type="InterPro" id="IPR042185">
    <property type="entry name" value="Serpin_sf_2"/>
</dbReference>
<dbReference type="Pfam" id="PF00079">
    <property type="entry name" value="Serpin"/>
    <property type="match status" value="1"/>
</dbReference>
<dbReference type="AlphaFoldDB" id="A0A7J6VPF0"/>
<dbReference type="InterPro" id="IPR042178">
    <property type="entry name" value="Serpin_sf_1"/>
</dbReference>
<gene>
    <name evidence="3" type="ORF">FRX31_023796</name>
</gene>
<evidence type="ECO:0000313" key="3">
    <source>
        <dbReference type="EMBL" id="KAF5186617.1"/>
    </source>
</evidence>
<evidence type="ECO:0000256" key="1">
    <source>
        <dbReference type="ARBA" id="ARBA00009500"/>
    </source>
</evidence>
<organism evidence="3 4">
    <name type="scientific">Thalictrum thalictroides</name>
    <name type="common">Rue-anemone</name>
    <name type="synonym">Anemone thalictroides</name>
    <dbReference type="NCBI Taxonomy" id="46969"/>
    <lineage>
        <taxon>Eukaryota</taxon>
        <taxon>Viridiplantae</taxon>
        <taxon>Streptophyta</taxon>
        <taxon>Embryophyta</taxon>
        <taxon>Tracheophyta</taxon>
        <taxon>Spermatophyta</taxon>
        <taxon>Magnoliopsida</taxon>
        <taxon>Ranunculales</taxon>
        <taxon>Ranunculaceae</taxon>
        <taxon>Thalictroideae</taxon>
        <taxon>Thalictrum</taxon>
    </lineage>
</organism>
<dbReference type="EMBL" id="JABWDY010029034">
    <property type="protein sequence ID" value="KAF5186617.1"/>
    <property type="molecule type" value="Genomic_DNA"/>
</dbReference>
<dbReference type="Gene3D" id="3.30.497.10">
    <property type="entry name" value="Antithrombin, subunit I, domain 2"/>
    <property type="match status" value="1"/>
</dbReference>